<protein>
    <submittedName>
        <fullName evidence="1">Uncharacterized protein</fullName>
    </submittedName>
</protein>
<keyword evidence="2" id="KW-1185">Reference proteome</keyword>
<accession>A0A1I2GBG4</accession>
<dbReference type="EMBL" id="FONH01000008">
    <property type="protein sequence ID" value="SFF14330.1"/>
    <property type="molecule type" value="Genomic_DNA"/>
</dbReference>
<organism evidence="1 2">
    <name type="scientific">Dyella marensis</name>
    <dbReference type="NCBI Taxonomy" id="500610"/>
    <lineage>
        <taxon>Bacteria</taxon>
        <taxon>Pseudomonadati</taxon>
        <taxon>Pseudomonadota</taxon>
        <taxon>Gammaproteobacteria</taxon>
        <taxon>Lysobacterales</taxon>
        <taxon>Rhodanobacteraceae</taxon>
        <taxon>Dyella</taxon>
    </lineage>
</organism>
<reference evidence="2" key="1">
    <citation type="submission" date="2016-10" db="EMBL/GenBank/DDBJ databases">
        <authorList>
            <person name="Varghese N."/>
            <person name="Submissions S."/>
        </authorList>
    </citation>
    <scope>NUCLEOTIDE SEQUENCE [LARGE SCALE GENOMIC DNA]</scope>
    <source>
        <strain evidence="2">UNC178MFTsu3.1</strain>
    </source>
</reference>
<dbReference type="STRING" id="500610.SAMN02799615_02560"/>
<evidence type="ECO:0000313" key="1">
    <source>
        <dbReference type="EMBL" id="SFF14330.1"/>
    </source>
</evidence>
<evidence type="ECO:0000313" key="2">
    <source>
        <dbReference type="Proteomes" id="UP000199477"/>
    </source>
</evidence>
<proteinExistence type="predicted"/>
<sequence>MGKRDAFILLAMLALSACTDRQTAPVPGANLITGKAGGRQLSGVTMELSPGMLRTCEHAGGRMVAKVSWNAKSSGAKSVTIWVSDSTSEEKSWYHGAAEGSAETGPWVGDGTMFRMADGDAKRRTLAVREVRAVDCMTAQPETPSNPATP</sequence>
<dbReference type="AlphaFoldDB" id="A0A1I2GBG4"/>
<dbReference type="RefSeq" id="WP_026635561.1">
    <property type="nucleotide sequence ID" value="NZ_FONH01000008.1"/>
</dbReference>
<dbReference type="Proteomes" id="UP000199477">
    <property type="component" value="Unassembled WGS sequence"/>
</dbReference>
<name>A0A1I2GBG4_9GAMM</name>
<gene>
    <name evidence="1" type="ORF">SAMN02799615_02560</name>
</gene>
<dbReference type="PROSITE" id="PS51257">
    <property type="entry name" value="PROKAR_LIPOPROTEIN"/>
    <property type="match status" value="1"/>
</dbReference>